<evidence type="ECO:0000313" key="4">
    <source>
        <dbReference type="Proteomes" id="UP000198623"/>
    </source>
</evidence>
<gene>
    <name evidence="3" type="ORF">SAMN05216175_109122</name>
</gene>
<dbReference type="InterPro" id="IPR029063">
    <property type="entry name" value="SAM-dependent_MTases_sf"/>
</dbReference>
<name>A0A1I2TET8_9GAMM</name>
<evidence type="ECO:0000259" key="2">
    <source>
        <dbReference type="Pfam" id="PF08241"/>
    </source>
</evidence>
<dbReference type="PANTHER" id="PTHR44068">
    <property type="entry name" value="ZGC:194242"/>
    <property type="match status" value="1"/>
</dbReference>
<proteinExistence type="predicted"/>
<dbReference type="InterPro" id="IPR013216">
    <property type="entry name" value="Methyltransf_11"/>
</dbReference>
<dbReference type="Pfam" id="PF08241">
    <property type="entry name" value="Methyltransf_11"/>
    <property type="match status" value="1"/>
</dbReference>
<dbReference type="InterPro" id="IPR050447">
    <property type="entry name" value="Erg6_SMT_methyltransf"/>
</dbReference>
<dbReference type="GO" id="GO:0016126">
    <property type="term" value="P:sterol biosynthetic process"/>
    <property type="evidence" value="ECO:0007669"/>
    <property type="project" value="TreeGrafter"/>
</dbReference>
<keyword evidence="3" id="KW-0489">Methyltransferase</keyword>
<dbReference type="PANTHER" id="PTHR44068:SF1">
    <property type="entry name" value="HYPOTHETICAL LOC100005854"/>
    <property type="match status" value="1"/>
</dbReference>
<organism evidence="3 4">
    <name type="scientific">Neptunomonas qingdaonensis</name>
    <dbReference type="NCBI Taxonomy" id="1045558"/>
    <lineage>
        <taxon>Bacteria</taxon>
        <taxon>Pseudomonadati</taxon>
        <taxon>Pseudomonadota</taxon>
        <taxon>Gammaproteobacteria</taxon>
        <taxon>Oceanospirillales</taxon>
        <taxon>Oceanospirillaceae</taxon>
        <taxon>Neptunomonas</taxon>
    </lineage>
</organism>
<dbReference type="AlphaFoldDB" id="A0A1I2TET8"/>
<dbReference type="Proteomes" id="UP000198623">
    <property type="component" value="Unassembled WGS sequence"/>
</dbReference>
<reference evidence="4" key="1">
    <citation type="submission" date="2016-10" db="EMBL/GenBank/DDBJ databases">
        <authorList>
            <person name="Varghese N."/>
            <person name="Submissions S."/>
        </authorList>
    </citation>
    <scope>NUCLEOTIDE SEQUENCE [LARGE SCALE GENOMIC DNA]</scope>
    <source>
        <strain evidence="4">CGMCC 1.10971</strain>
    </source>
</reference>
<keyword evidence="1 3" id="KW-0808">Transferase</keyword>
<evidence type="ECO:0000256" key="1">
    <source>
        <dbReference type="ARBA" id="ARBA00022679"/>
    </source>
</evidence>
<feature type="domain" description="Methyltransferase type 11" evidence="2">
    <location>
        <begin position="64"/>
        <end position="162"/>
    </location>
</feature>
<accession>A0A1I2TET8</accession>
<keyword evidence="4" id="KW-1185">Reference proteome</keyword>
<dbReference type="RefSeq" id="WP_232349117.1">
    <property type="nucleotide sequence ID" value="NZ_FOOU01000009.1"/>
</dbReference>
<dbReference type="STRING" id="1045558.SAMN05216175_109122"/>
<sequence>MPSVDKHYSQSLQLDEILKRLNEAYPDGPNVYQLAPIDQLHIGGIKASEKLAKRLSEFKASKVLDIGSGLGGLLRVCSQQHQAIYVSLDITHELSCINQQLNKLSKTNCPSMVVTGNGQQLPFPDQSFDLIIMQHSLLNMPDKRAVLNECKRILSPDGHLILHEVLTGKNSDEMLFPVPWASTSDLSHLISSAEIRALISSVSMKIQSMQDWSAEALSWRARQTSKQQTLHAPVVTPGMILGSDFALMGKNVQSNLENRAIEIVEVVIS</sequence>
<dbReference type="EMBL" id="FOOU01000009">
    <property type="protein sequence ID" value="SFG60831.1"/>
    <property type="molecule type" value="Genomic_DNA"/>
</dbReference>
<dbReference type="GO" id="GO:0003838">
    <property type="term" value="F:sterol 24-C-methyltransferase activity"/>
    <property type="evidence" value="ECO:0007669"/>
    <property type="project" value="TreeGrafter"/>
</dbReference>
<dbReference type="GO" id="GO:0032259">
    <property type="term" value="P:methylation"/>
    <property type="evidence" value="ECO:0007669"/>
    <property type="project" value="UniProtKB-KW"/>
</dbReference>
<protein>
    <submittedName>
        <fullName evidence="3">Methyltransferase domain-containing protein</fullName>
    </submittedName>
</protein>
<evidence type="ECO:0000313" key="3">
    <source>
        <dbReference type="EMBL" id="SFG60831.1"/>
    </source>
</evidence>
<dbReference type="CDD" id="cd02440">
    <property type="entry name" value="AdoMet_MTases"/>
    <property type="match status" value="1"/>
</dbReference>
<dbReference type="Gene3D" id="3.40.50.150">
    <property type="entry name" value="Vaccinia Virus protein VP39"/>
    <property type="match status" value="1"/>
</dbReference>
<dbReference type="SUPFAM" id="SSF53335">
    <property type="entry name" value="S-adenosyl-L-methionine-dependent methyltransferases"/>
    <property type="match status" value="1"/>
</dbReference>